<feature type="non-terminal residue" evidence="6">
    <location>
        <position position="133"/>
    </location>
</feature>
<evidence type="ECO:0000256" key="1">
    <source>
        <dbReference type="ARBA" id="ARBA00009403"/>
    </source>
</evidence>
<evidence type="ECO:0000313" key="7">
    <source>
        <dbReference type="Proteomes" id="UP000886611"/>
    </source>
</evidence>
<protein>
    <submittedName>
        <fullName evidence="6">CYT protein</fullName>
    </submittedName>
</protein>
<keyword evidence="4" id="KW-0732">Signal</keyword>
<dbReference type="OrthoDB" id="1908104at2759"/>
<name>A0A8X8BTU1_POLSE</name>
<dbReference type="PANTHER" id="PTHR46186:SF2">
    <property type="entry name" value="CYSTATIN"/>
    <property type="match status" value="1"/>
</dbReference>
<evidence type="ECO:0000313" key="6">
    <source>
        <dbReference type="EMBL" id="KAG2467771.1"/>
    </source>
</evidence>
<dbReference type="PANTHER" id="PTHR46186">
    <property type="entry name" value="CYSTATIN"/>
    <property type="match status" value="1"/>
</dbReference>
<keyword evidence="3" id="KW-0789">Thiol protease inhibitor</keyword>
<dbReference type="SUPFAM" id="SSF54403">
    <property type="entry name" value="Cystatin/monellin"/>
    <property type="match status" value="1"/>
</dbReference>
<dbReference type="GO" id="GO:0005615">
    <property type="term" value="C:extracellular space"/>
    <property type="evidence" value="ECO:0007669"/>
    <property type="project" value="TreeGrafter"/>
</dbReference>
<dbReference type="InterPro" id="IPR000010">
    <property type="entry name" value="Cystatin_dom"/>
</dbReference>
<dbReference type="GO" id="GO:0004869">
    <property type="term" value="F:cysteine-type endopeptidase inhibitor activity"/>
    <property type="evidence" value="ECO:0007669"/>
    <property type="project" value="UniProtKB-KW"/>
</dbReference>
<comment type="caution">
    <text evidence="6">The sequence shown here is derived from an EMBL/GenBank/DDBJ whole genome shotgun (WGS) entry which is preliminary data.</text>
</comment>
<accession>A0A8X8BTU1</accession>
<dbReference type="Gene3D" id="3.10.450.10">
    <property type="match status" value="1"/>
</dbReference>
<dbReference type="AlphaFoldDB" id="A0A8X8BTU1"/>
<feature type="non-terminal residue" evidence="6">
    <location>
        <position position="1"/>
    </location>
</feature>
<dbReference type="EMBL" id="JAATIS010000485">
    <property type="protein sequence ID" value="KAG2467771.1"/>
    <property type="molecule type" value="Genomic_DNA"/>
</dbReference>
<evidence type="ECO:0000259" key="5">
    <source>
        <dbReference type="Pfam" id="PF00031"/>
    </source>
</evidence>
<reference evidence="6 7" key="1">
    <citation type="journal article" date="2021" name="Cell">
        <title>Tracing the genetic footprints of vertebrate landing in non-teleost ray-finned fishes.</title>
        <authorList>
            <person name="Bi X."/>
            <person name="Wang K."/>
            <person name="Yang L."/>
            <person name="Pan H."/>
            <person name="Jiang H."/>
            <person name="Wei Q."/>
            <person name="Fang M."/>
            <person name="Yu H."/>
            <person name="Zhu C."/>
            <person name="Cai Y."/>
            <person name="He Y."/>
            <person name="Gan X."/>
            <person name="Zeng H."/>
            <person name="Yu D."/>
            <person name="Zhu Y."/>
            <person name="Jiang H."/>
            <person name="Qiu Q."/>
            <person name="Yang H."/>
            <person name="Zhang Y.E."/>
            <person name="Wang W."/>
            <person name="Zhu M."/>
            <person name="He S."/>
            <person name="Zhang G."/>
        </authorList>
    </citation>
    <scope>NUCLEOTIDE SEQUENCE [LARGE SCALE GENOMIC DNA]</scope>
    <source>
        <strain evidence="6">Bchr_013</strain>
    </source>
</reference>
<dbReference type="GO" id="GO:0031982">
    <property type="term" value="C:vesicle"/>
    <property type="evidence" value="ECO:0007669"/>
    <property type="project" value="TreeGrafter"/>
</dbReference>
<evidence type="ECO:0000256" key="2">
    <source>
        <dbReference type="ARBA" id="ARBA00022690"/>
    </source>
</evidence>
<organism evidence="6 7">
    <name type="scientific">Polypterus senegalus</name>
    <name type="common">Senegal bichir</name>
    <dbReference type="NCBI Taxonomy" id="55291"/>
    <lineage>
        <taxon>Eukaryota</taxon>
        <taxon>Metazoa</taxon>
        <taxon>Chordata</taxon>
        <taxon>Craniata</taxon>
        <taxon>Vertebrata</taxon>
        <taxon>Euteleostomi</taxon>
        <taxon>Actinopterygii</taxon>
        <taxon>Polypteriformes</taxon>
        <taxon>Polypteridae</taxon>
        <taxon>Polypterus</taxon>
    </lineage>
</organism>
<evidence type="ECO:0000256" key="4">
    <source>
        <dbReference type="SAM" id="SignalP"/>
    </source>
</evidence>
<keyword evidence="2" id="KW-0646">Protease inhibitor</keyword>
<dbReference type="GO" id="GO:0005737">
    <property type="term" value="C:cytoplasm"/>
    <property type="evidence" value="ECO:0007669"/>
    <property type="project" value="TreeGrafter"/>
</dbReference>
<feature type="chain" id="PRO_5036476605" evidence="4">
    <location>
        <begin position="20"/>
        <end position="133"/>
    </location>
</feature>
<dbReference type="InterPro" id="IPR046350">
    <property type="entry name" value="Cystatin_sf"/>
</dbReference>
<feature type="domain" description="Cystatin" evidence="5">
    <location>
        <begin position="31"/>
        <end position="114"/>
    </location>
</feature>
<feature type="signal peptide" evidence="4">
    <location>
        <begin position="1"/>
        <end position="19"/>
    </location>
</feature>
<sequence length="133" mass="15262">MAFCRSFYLLCFVIVTVSSGPINFQKRDTQSSNEIVNSLNYALESFNFMNKEDYLFKVLSYQSQMIQIMNGIEYIFNAEVGRTQCKKTDNIDIADCTLIELPGQMQVLSCHFVVLNWQSRSILLQSVCKNKGT</sequence>
<dbReference type="CDD" id="cd00042">
    <property type="entry name" value="CY"/>
    <property type="match status" value="1"/>
</dbReference>
<evidence type="ECO:0000256" key="3">
    <source>
        <dbReference type="ARBA" id="ARBA00022704"/>
    </source>
</evidence>
<comment type="similarity">
    <text evidence="1">Belongs to the cystatin family.</text>
</comment>
<dbReference type="Pfam" id="PF00031">
    <property type="entry name" value="Cystatin"/>
    <property type="match status" value="1"/>
</dbReference>
<keyword evidence="7" id="KW-1185">Reference proteome</keyword>
<proteinExistence type="inferred from homology"/>
<gene>
    <name evidence="6" type="primary">Cyt_0</name>
    <name evidence="6" type="ORF">GTO96_0015539</name>
</gene>
<dbReference type="Proteomes" id="UP000886611">
    <property type="component" value="Unassembled WGS sequence"/>
</dbReference>